<protein>
    <submittedName>
        <fullName evidence="1">Uncharacterized protein</fullName>
    </submittedName>
</protein>
<keyword evidence="2" id="KW-1185">Reference proteome</keyword>
<evidence type="ECO:0000313" key="2">
    <source>
        <dbReference type="Proteomes" id="UP001347796"/>
    </source>
</evidence>
<dbReference type="EMBL" id="JAZGQO010000010">
    <property type="protein sequence ID" value="KAK6175956.1"/>
    <property type="molecule type" value="Genomic_DNA"/>
</dbReference>
<reference evidence="1 2" key="1">
    <citation type="submission" date="2024-01" db="EMBL/GenBank/DDBJ databases">
        <title>The genome of the rayed Mediterranean limpet Patella caerulea (Linnaeus, 1758).</title>
        <authorList>
            <person name="Anh-Thu Weber A."/>
            <person name="Halstead-Nussloch G."/>
        </authorList>
    </citation>
    <scope>NUCLEOTIDE SEQUENCE [LARGE SCALE GENOMIC DNA]</scope>
    <source>
        <strain evidence="1">AATW-2023a</strain>
        <tissue evidence="1">Whole specimen</tissue>
    </source>
</reference>
<evidence type="ECO:0000313" key="1">
    <source>
        <dbReference type="EMBL" id="KAK6175956.1"/>
    </source>
</evidence>
<sequence>MKENDREADIIKENLQPGKYIACTYDEHWFVGSVLEENIDVLVKFMKRNKENLTWPNVICIISAPDASGRSGRQYILSENDHKKIINLLPKNVRS</sequence>
<proteinExistence type="predicted"/>
<gene>
    <name evidence="1" type="ORF">SNE40_014328</name>
</gene>
<accession>A0AAN8JHZ8</accession>
<name>A0AAN8JHZ8_PATCE</name>
<organism evidence="1 2">
    <name type="scientific">Patella caerulea</name>
    <name type="common">Rayed Mediterranean limpet</name>
    <dbReference type="NCBI Taxonomy" id="87958"/>
    <lineage>
        <taxon>Eukaryota</taxon>
        <taxon>Metazoa</taxon>
        <taxon>Spiralia</taxon>
        <taxon>Lophotrochozoa</taxon>
        <taxon>Mollusca</taxon>
        <taxon>Gastropoda</taxon>
        <taxon>Patellogastropoda</taxon>
        <taxon>Patelloidea</taxon>
        <taxon>Patellidae</taxon>
        <taxon>Patella</taxon>
    </lineage>
</organism>
<comment type="caution">
    <text evidence="1">The sequence shown here is derived from an EMBL/GenBank/DDBJ whole genome shotgun (WGS) entry which is preliminary data.</text>
</comment>
<dbReference type="AlphaFoldDB" id="A0AAN8JHZ8"/>
<dbReference type="Proteomes" id="UP001347796">
    <property type="component" value="Unassembled WGS sequence"/>
</dbReference>